<dbReference type="RefSeq" id="WP_285450490.1">
    <property type="nucleotide sequence ID" value="NZ_CP127173.1"/>
</dbReference>
<keyword evidence="2" id="KW-1133">Transmembrane helix</keyword>
<feature type="transmembrane region" description="Helical" evidence="2">
    <location>
        <begin position="26"/>
        <end position="47"/>
    </location>
</feature>
<organism evidence="3 4">
    <name type="scientific">Amycolatopsis nalaikhensis</name>
    <dbReference type="NCBI Taxonomy" id="715472"/>
    <lineage>
        <taxon>Bacteria</taxon>
        <taxon>Bacillati</taxon>
        <taxon>Actinomycetota</taxon>
        <taxon>Actinomycetes</taxon>
        <taxon>Pseudonocardiales</taxon>
        <taxon>Pseudonocardiaceae</taxon>
        <taxon>Amycolatopsis</taxon>
    </lineage>
</organism>
<gene>
    <name evidence="3" type="ORF">QP939_34520</name>
</gene>
<feature type="region of interest" description="Disordered" evidence="1">
    <location>
        <begin position="49"/>
        <end position="78"/>
    </location>
</feature>
<name>A0ABY8XEC2_9PSEU</name>
<feature type="compositionally biased region" description="Low complexity" evidence="1">
    <location>
        <begin position="58"/>
        <end position="72"/>
    </location>
</feature>
<accession>A0ABY8XEC2</accession>
<sequence>MFTLSALPLAVVLAAAAVVTLRHHAFPAWLGRLAVVAAATHVLLWCGPPSAAGHWRRTAGSTTGGTRRSCSGRSRRPS</sequence>
<evidence type="ECO:0000313" key="3">
    <source>
        <dbReference type="EMBL" id="WIV53960.1"/>
    </source>
</evidence>
<keyword evidence="2" id="KW-0472">Membrane</keyword>
<dbReference type="EMBL" id="CP127173">
    <property type="protein sequence ID" value="WIV53960.1"/>
    <property type="molecule type" value="Genomic_DNA"/>
</dbReference>
<dbReference type="Proteomes" id="UP001227101">
    <property type="component" value="Chromosome"/>
</dbReference>
<keyword evidence="4" id="KW-1185">Reference proteome</keyword>
<evidence type="ECO:0000256" key="1">
    <source>
        <dbReference type="SAM" id="MobiDB-lite"/>
    </source>
</evidence>
<reference evidence="3 4" key="1">
    <citation type="submission" date="2023-06" db="EMBL/GenBank/DDBJ databases">
        <authorList>
            <person name="Oyuntsetseg B."/>
            <person name="Kim S.B."/>
        </authorList>
    </citation>
    <scope>NUCLEOTIDE SEQUENCE [LARGE SCALE GENOMIC DNA]</scope>
    <source>
        <strain evidence="3 4">2-2</strain>
    </source>
</reference>
<evidence type="ECO:0000313" key="4">
    <source>
        <dbReference type="Proteomes" id="UP001227101"/>
    </source>
</evidence>
<protein>
    <submittedName>
        <fullName evidence="3">Uncharacterized protein</fullName>
    </submittedName>
</protein>
<evidence type="ECO:0000256" key="2">
    <source>
        <dbReference type="SAM" id="Phobius"/>
    </source>
</evidence>
<keyword evidence="2" id="KW-0812">Transmembrane</keyword>
<proteinExistence type="predicted"/>